<dbReference type="Gene3D" id="1.10.10.10">
    <property type="entry name" value="Winged helix-like DNA-binding domain superfamily/Winged helix DNA-binding domain"/>
    <property type="match status" value="1"/>
</dbReference>
<protein>
    <submittedName>
        <fullName evidence="5">Uncharacterized HTH-type transcriptional regulator yvmB</fullName>
    </submittedName>
</protein>
<evidence type="ECO:0000259" key="4">
    <source>
        <dbReference type="SMART" id="SM00347"/>
    </source>
</evidence>
<sequence length="181" mass="20702">MASAFNNDKNILIKQIVNLTGELAKKWGQEEDEEREWLLQNCKNPHIATLLKEVTVKMLHVLDAIGKHEPVNGITIASETGIPKGSVSKMTRRLMNKNLIVTETIPNNKKEILFKTTSLGKELFHLHQALHQEINKGVVQFLSRYTQEELQFVTRFLSDTLEASWVTMEENLVDENKNHKG</sequence>
<keyword evidence="1" id="KW-0805">Transcription regulation</keyword>
<feature type="domain" description="HTH marR-type" evidence="4">
    <location>
        <begin position="47"/>
        <end position="150"/>
    </location>
</feature>
<evidence type="ECO:0000313" key="6">
    <source>
        <dbReference type="Proteomes" id="UP000242164"/>
    </source>
</evidence>
<dbReference type="SMART" id="SM00347">
    <property type="entry name" value="HTH_MARR"/>
    <property type="match status" value="1"/>
</dbReference>
<accession>A0AAX2CH68</accession>
<name>A0AAX2CH68_9BACI</name>
<evidence type="ECO:0000256" key="2">
    <source>
        <dbReference type="ARBA" id="ARBA00023125"/>
    </source>
</evidence>
<dbReference type="InterPro" id="IPR036390">
    <property type="entry name" value="WH_DNA-bd_sf"/>
</dbReference>
<organism evidence="5 6">
    <name type="scientific">Bacillus cytotoxicus</name>
    <dbReference type="NCBI Taxonomy" id="580165"/>
    <lineage>
        <taxon>Bacteria</taxon>
        <taxon>Bacillati</taxon>
        <taxon>Bacillota</taxon>
        <taxon>Bacilli</taxon>
        <taxon>Bacillales</taxon>
        <taxon>Bacillaceae</taxon>
        <taxon>Bacillus</taxon>
        <taxon>Bacillus cereus group</taxon>
    </lineage>
</organism>
<comment type="caution">
    <text evidence="5">The sequence shown here is derived from an EMBL/GenBank/DDBJ whole genome shotgun (WGS) entry which is preliminary data.</text>
</comment>
<dbReference type="PANTHER" id="PTHR35790:SF4">
    <property type="entry name" value="HTH-TYPE TRANSCRIPTIONAL REGULATOR PCHR"/>
    <property type="match status" value="1"/>
</dbReference>
<evidence type="ECO:0000256" key="1">
    <source>
        <dbReference type="ARBA" id="ARBA00023015"/>
    </source>
</evidence>
<dbReference type="RefSeq" id="WP_012094405.1">
    <property type="nucleotide sequence ID" value="NZ_CP024096.1"/>
</dbReference>
<dbReference type="InterPro" id="IPR000835">
    <property type="entry name" value="HTH_MarR-typ"/>
</dbReference>
<evidence type="ECO:0000256" key="3">
    <source>
        <dbReference type="ARBA" id="ARBA00023163"/>
    </source>
</evidence>
<dbReference type="InterPro" id="IPR036388">
    <property type="entry name" value="WH-like_DNA-bd_sf"/>
</dbReference>
<gene>
    <name evidence="5" type="ORF">BCB44BAC_02202</name>
</gene>
<keyword evidence="2" id="KW-0238">DNA-binding</keyword>
<keyword evidence="3" id="KW-0804">Transcription</keyword>
<dbReference type="SUPFAM" id="SSF46785">
    <property type="entry name" value="Winged helix' DNA-binding domain"/>
    <property type="match status" value="1"/>
</dbReference>
<dbReference type="GO" id="GO:0003700">
    <property type="term" value="F:DNA-binding transcription factor activity"/>
    <property type="evidence" value="ECO:0007669"/>
    <property type="project" value="InterPro"/>
</dbReference>
<dbReference type="Proteomes" id="UP000242164">
    <property type="component" value="Unassembled WGS sequence"/>
</dbReference>
<evidence type="ECO:0000313" key="5">
    <source>
        <dbReference type="EMBL" id="SCL93221.1"/>
    </source>
</evidence>
<dbReference type="GO" id="GO:0003677">
    <property type="term" value="F:DNA binding"/>
    <property type="evidence" value="ECO:0007669"/>
    <property type="project" value="UniProtKB-KW"/>
</dbReference>
<dbReference type="InterPro" id="IPR052067">
    <property type="entry name" value="Metal_resp_HTH_trans_reg"/>
</dbReference>
<reference evidence="5 6" key="1">
    <citation type="submission" date="2016-08" db="EMBL/GenBank/DDBJ databases">
        <authorList>
            <person name="Loux V."/>
            <person name="Rue O."/>
        </authorList>
    </citation>
    <scope>NUCLEOTIDE SEQUENCE [LARGE SCALE GENOMIC DNA]</scope>
    <source>
        <strain evidence="5 6">AFSSA_08CEB44bac</strain>
    </source>
</reference>
<dbReference type="GeneID" id="33897233"/>
<dbReference type="AlphaFoldDB" id="A0AAX2CH68"/>
<dbReference type="EMBL" id="FMIK01000024">
    <property type="protein sequence ID" value="SCL93221.1"/>
    <property type="molecule type" value="Genomic_DNA"/>
</dbReference>
<proteinExistence type="predicted"/>
<dbReference type="PANTHER" id="PTHR35790">
    <property type="entry name" value="HTH-TYPE TRANSCRIPTIONAL REGULATOR PCHR"/>
    <property type="match status" value="1"/>
</dbReference>
<dbReference type="Pfam" id="PF01047">
    <property type="entry name" value="MarR"/>
    <property type="match status" value="1"/>
</dbReference>